<feature type="coiled-coil region" evidence="1">
    <location>
        <begin position="194"/>
        <end position="221"/>
    </location>
</feature>
<evidence type="ECO:0000313" key="4">
    <source>
        <dbReference type="Proteomes" id="UP001497516"/>
    </source>
</evidence>
<dbReference type="InterPro" id="IPR008998">
    <property type="entry name" value="Agglutinin"/>
</dbReference>
<dbReference type="InterPro" id="IPR053237">
    <property type="entry name" value="Natterin_C"/>
</dbReference>
<dbReference type="InterPro" id="IPR036242">
    <property type="entry name" value="Agglutinin_dom_sf"/>
</dbReference>
<feature type="domain" description="Agglutinin" evidence="2">
    <location>
        <begin position="5"/>
        <end position="148"/>
    </location>
</feature>
<keyword evidence="1" id="KW-0175">Coiled coil</keyword>
<evidence type="ECO:0000259" key="2">
    <source>
        <dbReference type="Pfam" id="PF07468"/>
    </source>
</evidence>
<organism evidence="3 4">
    <name type="scientific">Linum trigynum</name>
    <dbReference type="NCBI Taxonomy" id="586398"/>
    <lineage>
        <taxon>Eukaryota</taxon>
        <taxon>Viridiplantae</taxon>
        <taxon>Streptophyta</taxon>
        <taxon>Embryophyta</taxon>
        <taxon>Tracheophyta</taxon>
        <taxon>Spermatophyta</taxon>
        <taxon>Magnoliopsida</taxon>
        <taxon>eudicotyledons</taxon>
        <taxon>Gunneridae</taxon>
        <taxon>Pentapetalae</taxon>
        <taxon>rosids</taxon>
        <taxon>fabids</taxon>
        <taxon>Malpighiales</taxon>
        <taxon>Linaceae</taxon>
        <taxon>Linum</taxon>
    </lineage>
</organism>
<dbReference type="EMBL" id="OZ034820">
    <property type="protein sequence ID" value="CAL1399991.1"/>
    <property type="molecule type" value="Genomic_DNA"/>
</dbReference>
<dbReference type="Pfam" id="PF07468">
    <property type="entry name" value="Agglutinin"/>
    <property type="match status" value="1"/>
</dbReference>
<dbReference type="PANTHER" id="PTHR39244">
    <property type="entry name" value="NATTERIN-4"/>
    <property type="match status" value="1"/>
</dbReference>
<dbReference type="Gene3D" id="2.80.10.50">
    <property type="match status" value="1"/>
</dbReference>
<dbReference type="Proteomes" id="UP001497516">
    <property type="component" value="Chromosome 7"/>
</dbReference>
<evidence type="ECO:0000256" key="1">
    <source>
        <dbReference type="SAM" id="Coils"/>
    </source>
</evidence>
<gene>
    <name evidence="3" type="ORF">LTRI10_LOCUS40147</name>
</gene>
<sequence length="224" mass="24979">MATVAGLPKYVVLKNKSVGKYLHFLWNDEFGDFYKDLGCKRDVDEVSPFIQLEVVPSAADPSLIHLRCSYNSKFLQLTTKYGVSCISATADAADEDKARATSTLFQPLFPAGEPNTVGFMHVQTQCHLRYFYNEGYGDINYVACVYADEGYGFDRYEFAAWESYEDKTKKKKDEEIQKLKDGGDGESLTADAIVADLRKDIAEQNAQLEAAYKEIAALKVAAGQ</sequence>
<keyword evidence="4" id="KW-1185">Reference proteome</keyword>
<protein>
    <recommendedName>
        <fullName evidence="2">Agglutinin domain-containing protein</fullName>
    </recommendedName>
</protein>
<dbReference type="AlphaFoldDB" id="A0AAV2FNQ6"/>
<reference evidence="3 4" key="1">
    <citation type="submission" date="2024-04" db="EMBL/GenBank/DDBJ databases">
        <authorList>
            <person name="Fracassetti M."/>
        </authorList>
    </citation>
    <scope>NUCLEOTIDE SEQUENCE [LARGE SCALE GENOMIC DNA]</scope>
</reference>
<accession>A0AAV2FNQ6</accession>
<evidence type="ECO:0000313" key="3">
    <source>
        <dbReference type="EMBL" id="CAL1399991.1"/>
    </source>
</evidence>
<proteinExistence type="predicted"/>
<dbReference type="SUPFAM" id="SSF50382">
    <property type="entry name" value="Agglutinin"/>
    <property type="match status" value="1"/>
</dbReference>
<name>A0AAV2FNQ6_9ROSI</name>
<dbReference type="PANTHER" id="PTHR39244:SF5">
    <property type="entry name" value="NATTERIN-3-LIKE"/>
    <property type="match status" value="1"/>
</dbReference>